<accession>A0A6J1N5J2</accession>
<dbReference type="Gene3D" id="2.170.140.10">
    <property type="entry name" value="Chitin binding domain"/>
    <property type="match status" value="3"/>
</dbReference>
<feature type="chain" id="PRO_5047432506" evidence="1">
    <location>
        <begin position="22"/>
        <end position="200"/>
    </location>
</feature>
<feature type="signal peptide" evidence="1">
    <location>
        <begin position="1"/>
        <end position="21"/>
    </location>
</feature>
<evidence type="ECO:0000259" key="2">
    <source>
        <dbReference type="PROSITE" id="PS50940"/>
    </source>
</evidence>
<dbReference type="RefSeq" id="XP_023938221.2">
    <property type="nucleotide sequence ID" value="XM_024082453.2"/>
</dbReference>
<sequence>MEGKWSIVVFLVLCFTWQVKGAVTCAANGRYPDPVDTTCKNYTLCVALTNGSFIGYNYVCPTTSLFNPALAQCTTNYICNVTSSVCTTEGFFEDPSSTTCSTFISCVNVSGTFVQTTYTCPSDTFYNPVTTLCEADYVCTATCTAPGRFANTTDTTCKSYFLCVTANNGTIAQYPYTCPSVSVFSPTTRLCTTSYTCPTS</sequence>
<dbReference type="GO" id="GO:0005576">
    <property type="term" value="C:extracellular region"/>
    <property type="evidence" value="ECO:0007669"/>
    <property type="project" value="InterPro"/>
</dbReference>
<dbReference type="InterPro" id="IPR002557">
    <property type="entry name" value="Chitin-bd_dom"/>
</dbReference>
<proteinExistence type="predicted"/>
<keyword evidence="3" id="KW-1185">Reference proteome</keyword>
<reference evidence="4" key="1">
    <citation type="submission" date="2025-08" db="UniProtKB">
        <authorList>
            <consortium name="RefSeq"/>
        </authorList>
    </citation>
    <scope>IDENTIFICATION</scope>
</reference>
<evidence type="ECO:0000256" key="1">
    <source>
        <dbReference type="SAM" id="SignalP"/>
    </source>
</evidence>
<dbReference type="SUPFAM" id="SSF57625">
    <property type="entry name" value="Invertebrate chitin-binding proteins"/>
    <property type="match status" value="2"/>
</dbReference>
<dbReference type="AlphaFoldDB" id="A0A6J1N5J2"/>
<keyword evidence="1" id="KW-0732">Signal</keyword>
<organism evidence="3 4">
    <name type="scientific">Bicyclus anynana</name>
    <name type="common">Squinting bush brown butterfly</name>
    <dbReference type="NCBI Taxonomy" id="110368"/>
    <lineage>
        <taxon>Eukaryota</taxon>
        <taxon>Metazoa</taxon>
        <taxon>Ecdysozoa</taxon>
        <taxon>Arthropoda</taxon>
        <taxon>Hexapoda</taxon>
        <taxon>Insecta</taxon>
        <taxon>Pterygota</taxon>
        <taxon>Neoptera</taxon>
        <taxon>Endopterygota</taxon>
        <taxon>Lepidoptera</taxon>
        <taxon>Glossata</taxon>
        <taxon>Ditrysia</taxon>
        <taxon>Papilionoidea</taxon>
        <taxon>Nymphalidae</taxon>
        <taxon>Satyrinae</taxon>
        <taxon>Satyrini</taxon>
        <taxon>Mycalesina</taxon>
        <taxon>Bicyclus</taxon>
    </lineage>
</organism>
<dbReference type="Pfam" id="PF01607">
    <property type="entry name" value="CBM_14"/>
    <property type="match status" value="1"/>
</dbReference>
<evidence type="ECO:0000313" key="4">
    <source>
        <dbReference type="RefSeq" id="XP_023938221.2"/>
    </source>
</evidence>
<dbReference type="GO" id="GO:0008061">
    <property type="term" value="F:chitin binding"/>
    <property type="evidence" value="ECO:0007669"/>
    <property type="project" value="InterPro"/>
</dbReference>
<dbReference type="KEGG" id="bany:112046010"/>
<dbReference type="OrthoDB" id="8179045at2759"/>
<dbReference type="GeneID" id="112046010"/>
<feature type="domain" description="Chitin-binding type-2" evidence="2">
    <location>
        <begin position="83"/>
        <end position="141"/>
    </location>
</feature>
<dbReference type="Proteomes" id="UP001652582">
    <property type="component" value="Chromosome 6"/>
</dbReference>
<dbReference type="InterPro" id="IPR036508">
    <property type="entry name" value="Chitin-bd_dom_sf"/>
</dbReference>
<name>A0A6J1N5J2_BICAN</name>
<dbReference type="PROSITE" id="PS50940">
    <property type="entry name" value="CHIT_BIND_II"/>
    <property type="match status" value="2"/>
</dbReference>
<feature type="domain" description="Chitin-binding type-2" evidence="2">
    <location>
        <begin position="22"/>
        <end position="81"/>
    </location>
</feature>
<dbReference type="SMART" id="SM00494">
    <property type="entry name" value="ChtBD2"/>
    <property type="match status" value="3"/>
</dbReference>
<protein>
    <submittedName>
        <fullName evidence="4">Uncharacterized protein LOC112046010</fullName>
    </submittedName>
</protein>
<evidence type="ECO:0000313" key="3">
    <source>
        <dbReference type="Proteomes" id="UP001652582"/>
    </source>
</evidence>
<gene>
    <name evidence="4" type="primary">LOC112046010</name>
</gene>